<dbReference type="SUPFAM" id="SSF161070">
    <property type="entry name" value="SNF-like"/>
    <property type="match status" value="1"/>
</dbReference>
<evidence type="ECO:0000256" key="5">
    <source>
        <dbReference type="ARBA" id="ARBA00023136"/>
    </source>
</evidence>
<evidence type="ECO:0000256" key="1">
    <source>
        <dbReference type="ARBA" id="ARBA00004141"/>
    </source>
</evidence>
<comment type="similarity">
    <text evidence="6">Belongs to the sodium:neurotransmitter symporter (SNF) (TC 2.A.22) family.</text>
</comment>
<accession>A0ABU3B9Y6</accession>
<dbReference type="PANTHER" id="PTHR42948:SF1">
    <property type="entry name" value="TRANSPORTER"/>
    <property type="match status" value="1"/>
</dbReference>
<feature type="transmembrane region" description="Helical" evidence="7">
    <location>
        <begin position="42"/>
        <end position="63"/>
    </location>
</feature>
<keyword evidence="4 7" id="KW-1133">Transmembrane helix</keyword>
<sequence>MTREHWGSRAGFVMAAAGSAVGLGNIWKFPYVTGDNGGGAFLLVYLGLVFLFGVSLVMAELVIGRTAQRDPIGAFRKLAGGAWPLVGMLGVFTGFVILSFYSVVAGWTMAYVGYMASGALATTDPQALGDAFTGFIGEGVRPVVYAAAFMVLTALVVVGGIGRGIERAAKLLMPLLFLLLIVLVVRSVTLPGAMEGVRFYLTPDFSRLDADAWGAAIGQAFFSLSLGMGALITYGSYMSRQQALPSSALSIVALDTTVALLAGLMILPAVFAFRLDPGEGAGLAFVTLPAVFASMPAGTLFGVMFFTLLTVAALTSSVSLLEVVVTYLVDEWSLSRRLATFAAAIACFLAGVPSALSQGAVEGLVFADVSFLDWMTRLTDLLLPLGGLFIALFVGWVMGPAAVSAATDDGRAPLPLARVWLWILRVVAPVGIGFILINTLLG</sequence>
<feature type="transmembrane region" description="Helical" evidence="7">
    <location>
        <begin position="381"/>
        <end position="407"/>
    </location>
</feature>
<feature type="transmembrane region" description="Helical" evidence="7">
    <location>
        <begin position="419"/>
        <end position="441"/>
    </location>
</feature>
<feature type="transmembrane region" description="Helical" evidence="7">
    <location>
        <begin position="303"/>
        <end position="329"/>
    </location>
</feature>
<name>A0ABU3B9Y6_9GAMM</name>
<evidence type="ECO:0000256" key="2">
    <source>
        <dbReference type="ARBA" id="ARBA00022448"/>
    </source>
</evidence>
<evidence type="ECO:0000256" key="3">
    <source>
        <dbReference type="ARBA" id="ARBA00022692"/>
    </source>
</evidence>
<comment type="subcellular location">
    <subcellularLocation>
        <location evidence="1">Membrane</location>
        <topology evidence="1">Multi-pass membrane protein</topology>
    </subcellularLocation>
</comment>
<dbReference type="RefSeq" id="WP_311659353.1">
    <property type="nucleotide sequence ID" value="NZ_JAVRHY010000010.1"/>
</dbReference>
<feature type="transmembrane region" description="Helical" evidence="7">
    <location>
        <begin position="249"/>
        <end position="273"/>
    </location>
</feature>
<protein>
    <recommendedName>
        <fullName evidence="6">Transporter</fullName>
    </recommendedName>
</protein>
<feature type="transmembrane region" description="Helical" evidence="7">
    <location>
        <begin position="341"/>
        <end position="361"/>
    </location>
</feature>
<evidence type="ECO:0000256" key="4">
    <source>
        <dbReference type="ARBA" id="ARBA00022989"/>
    </source>
</evidence>
<gene>
    <name evidence="8" type="ORF">RM531_11240</name>
</gene>
<dbReference type="InterPro" id="IPR037272">
    <property type="entry name" value="SNS_sf"/>
</dbReference>
<keyword evidence="2 6" id="KW-0813">Transport</keyword>
<keyword evidence="5 7" id="KW-0472">Membrane</keyword>
<feature type="transmembrane region" description="Helical" evidence="7">
    <location>
        <begin position="213"/>
        <end position="237"/>
    </location>
</feature>
<feature type="transmembrane region" description="Helical" evidence="7">
    <location>
        <begin position="174"/>
        <end position="193"/>
    </location>
</feature>
<feature type="transmembrane region" description="Helical" evidence="7">
    <location>
        <begin position="143"/>
        <end position="162"/>
    </location>
</feature>
<dbReference type="PROSITE" id="PS50267">
    <property type="entry name" value="NA_NEUROTRAN_SYMP_3"/>
    <property type="match status" value="1"/>
</dbReference>
<keyword evidence="3 6" id="KW-0812">Transmembrane</keyword>
<dbReference type="PRINTS" id="PR00176">
    <property type="entry name" value="NANEUSMPORT"/>
</dbReference>
<dbReference type="CDD" id="cd10336">
    <property type="entry name" value="SLC6sbd_Tyt1-Like"/>
    <property type="match status" value="1"/>
</dbReference>
<dbReference type="InterPro" id="IPR000175">
    <property type="entry name" value="Na/ntran_symport"/>
</dbReference>
<dbReference type="InterPro" id="IPR047218">
    <property type="entry name" value="YocR/YhdH-like"/>
</dbReference>
<dbReference type="Pfam" id="PF00209">
    <property type="entry name" value="SNF"/>
    <property type="match status" value="2"/>
</dbReference>
<keyword evidence="9" id="KW-1185">Reference proteome</keyword>
<dbReference type="PANTHER" id="PTHR42948">
    <property type="entry name" value="TRANSPORTER"/>
    <property type="match status" value="1"/>
</dbReference>
<keyword evidence="6" id="KW-0769">Symport</keyword>
<evidence type="ECO:0000256" key="7">
    <source>
        <dbReference type="SAM" id="Phobius"/>
    </source>
</evidence>
<evidence type="ECO:0000313" key="9">
    <source>
        <dbReference type="Proteomes" id="UP001259982"/>
    </source>
</evidence>
<proteinExistence type="inferred from homology"/>
<feature type="transmembrane region" description="Helical" evidence="7">
    <location>
        <begin position="83"/>
        <end position="107"/>
    </location>
</feature>
<dbReference type="NCBIfam" id="NF037979">
    <property type="entry name" value="Na_transp"/>
    <property type="match status" value="1"/>
</dbReference>
<feature type="transmembrane region" description="Helical" evidence="7">
    <location>
        <begin position="12"/>
        <end position="30"/>
    </location>
</feature>
<dbReference type="EMBL" id="JAVRHY010000010">
    <property type="protein sequence ID" value="MDT0619049.1"/>
    <property type="molecule type" value="Genomic_DNA"/>
</dbReference>
<dbReference type="PROSITE" id="PS00610">
    <property type="entry name" value="NA_NEUROTRAN_SYMP_1"/>
    <property type="match status" value="1"/>
</dbReference>
<reference evidence="8 9" key="1">
    <citation type="submission" date="2023-09" db="EMBL/GenBank/DDBJ databases">
        <authorList>
            <person name="Rey-Velasco X."/>
        </authorList>
    </citation>
    <scope>NUCLEOTIDE SEQUENCE [LARGE SCALE GENOMIC DNA]</scope>
    <source>
        <strain evidence="8 9">P385</strain>
    </source>
</reference>
<organism evidence="8 9">
    <name type="scientific">Spectribacter acetivorans</name>
    <dbReference type="NCBI Taxonomy" id="3075603"/>
    <lineage>
        <taxon>Bacteria</taxon>
        <taxon>Pseudomonadati</taxon>
        <taxon>Pseudomonadota</taxon>
        <taxon>Gammaproteobacteria</taxon>
        <taxon>Salinisphaerales</taxon>
        <taxon>Salinisphaeraceae</taxon>
        <taxon>Spectribacter</taxon>
    </lineage>
</organism>
<comment type="caution">
    <text evidence="8">The sequence shown here is derived from an EMBL/GenBank/DDBJ whole genome shotgun (WGS) entry which is preliminary data.</text>
</comment>
<evidence type="ECO:0000313" key="8">
    <source>
        <dbReference type="EMBL" id="MDT0619049.1"/>
    </source>
</evidence>
<evidence type="ECO:0000256" key="6">
    <source>
        <dbReference type="RuleBase" id="RU003732"/>
    </source>
</evidence>
<dbReference type="Proteomes" id="UP001259982">
    <property type="component" value="Unassembled WGS sequence"/>
</dbReference>